<dbReference type="InterPro" id="IPR029058">
    <property type="entry name" value="AB_hydrolase_fold"/>
</dbReference>
<dbReference type="PANTHER" id="PTHR31591">
    <property type="entry name" value="UPF0613 PROTEIN PB24D3.06C"/>
    <property type="match status" value="1"/>
</dbReference>
<evidence type="ECO:0000256" key="1">
    <source>
        <dbReference type="SAM" id="MobiDB-lite"/>
    </source>
</evidence>
<feature type="compositionally biased region" description="Basic residues" evidence="1">
    <location>
        <begin position="309"/>
        <end position="322"/>
    </location>
</feature>
<feature type="compositionally biased region" description="Gly residues" evidence="1">
    <location>
        <begin position="130"/>
        <end position="144"/>
    </location>
</feature>
<feature type="compositionally biased region" description="Gly residues" evidence="1">
    <location>
        <begin position="286"/>
        <end position="296"/>
    </location>
</feature>
<dbReference type="InterPro" id="IPR013744">
    <property type="entry name" value="SidJ"/>
</dbReference>
<protein>
    <submittedName>
        <fullName evidence="2">Uncharacterized protein</fullName>
    </submittedName>
</protein>
<evidence type="ECO:0000313" key="2">
    <source>
        <dbReference type="EMBL" id="OSX77818.1"/>
    </source>
</evidence>
<dbReference type="Gene3D" id="3.40.50.1820">
    <property type="entry name" value="alpha/beta hydrolase"/>
    <property type="match status" value="2"/>
</dbReference>
<dbReference type="EMBL" id="KV918827">
    <property type="protein sequence ID" value="OSX77818.1"/>
    <property type="molecule type" value="Genomic_DNA"/>
</dbReference>
<feature type="region of interest" description="Disordered" evidence="1">
    <location>
        <begin position="1"/>
        <end position="44"/>
    </location>
</feature>
<keyword evidence="3" id="KW-1185">Reference proteome</keyword>
<sequence length="322" mass="31220">MTAAFLSPPPPSPVPPRHRHPALSFHPPPPPPNRTPKPAARPPPAGYLLLLGGLTDGLLPTPWTPALAAAVGTAHGVATVQATLRSSYGGYGVASLATDAEDIAALVAAVRALPVGDSCGGTVGGGGGSGGGGGGGGGDGGGDSGPSRAGDAATAPRVAAAAALIARGRGGELLPRLAGSTPPRGAPTTPNDAADGAEAAVEHLDGGVPMTADRFFSLAAAAADGAADDLFSTDVDVATLGAGGLAALAPTPVLVLWSGADEFAADAGGDWAPGGGMPSRLVAAMGAGGGGGGGGRPSASSLCPTRTTPPRRRRRRRRWWQR</sequence>
<feature type="region of interest" description="Disordered" evidence="1">
    <location>
        <begin position="130"/>
        <end position="153"/>
    </location>
</feature>
<feature type="region of interest" description="Disordered" evidence="1">
    <location>
        <begin position="173"/>
        <end position="194"/>
    </location>
</feature>
<proteinExistence type="predicted"/>
<feature type="region of interest" description="Disordered" evidence="1">
    <location>
        <begin position="283"/>
        <end position="322"/>
    </location>
</feature>
<organism evidence="2 3">
    <name type="scientific">Porphyra umbilicalis</name>
    <name type="common">Purple laver</name>
    <name type="synonym">Red alga</name>
    <dbReference type="NCBI Taxonomy" id="2786"/>
    <lineage>
        <taxon>Eukaryota</taxon>
        <taxon>Rhodophyta</taxon>
        <taxon>Bangiophyceae</taxon>
        <taxon>Bangiales</taxon>
        <taxon>Bangiaceae</taxon>
        <taxon>Porphyra</taxon>
    </lineage>
</organism>
<dbReference type="Proteomes" id="UP000218209">
    <property type="component" value="Unassembled WGS sequence"/>
</dbReference>
<feature type="compositionally biased region" description="Pro residues" evidence="1">
    <location>
        <begin position="26"/>
        <end position="44"/>
    </location>
</feature>
<gene>
    <name evidence="2" type="ORF">BU14_0131s0001</name>
</gene>
<reference evidence="2 3" key="1">
    <citation type="submission" date="2017-03" db="EMBL/GenBank/DDBJ databases">
        <title>WGS assembly of Porphyra umbilicalis.</title>
        <authorList>
            <person name="Brawley S.H."/>
            <person name="Blouin N.A."/>
            <person name="Ficko-Blean E."/>
            <person name="Wheeler G.L."/>
            <person name="Lohr M."/>
            <person name="Goodson H.V."/>
            <person name="Jenkins J.W."/>
            <person name="Blaby-Haas C.E."/>
            <person name="Helliwell K.E."/>
            <person name="Chan C."/>
            <person name="Marriage T."/>
            <person name="Bhattacharya D."/>
            <person name="Klein A.S."/>
            <person name="Badis Y."/>
            <person name="Brodie J."/>
            <person name="Cao Y."/>
            <person name="Collen J."/>
            <person name="Dittami S.M."/>
            <person name="Gachon C.M."/>
            <person name="Green B.R."/>
            <person name="Karpowicz S."/>
            <person name="Kim J.W."/>
            <person name="Kudahl U."/>
            <person name="Lin S."/>
            <person name="Michel G."/>
            <person name="Mittag M."/>
            <person name="Olson B.J."/>
            <person name="Pangilinan J."/>
            <person name="Peng Y."/>
            <person name="Qiu H."/>
            <person name="Shu S."/>
            <person name="Singer J.T."/>
            <person name="Smith A.G."/>
            <person name="Sprecher B.N."/>
            <person name="Wagner V."/>
            <person name="Wang W."/>
            <person name="Wang Z.-Y."/>
            <person name="Yan J."/>
            <person name="Yarish C."/>
            <person name="Zoeuner-Riek S."/>
            <person name="Zhuang Y."/>
            <person name="Zou Y."/>
            <person name="Lindquist E.A."/>
            <person name="Grimwood J."/>
            <person name="Barry K."/>
            <person name="Rokhsar D.S."/>
            <person name="Schmutz J."/>
            <person name="Stiller J.W."/>
            <person name="Grossman A.R."/>
            <person name="Prochnik S.E."/>
        </authorList>
    </citation>
    <scope>NUCLEOTIDE SEQUENCE [LARGE SCALE GENOMIC DNA]</scope>
    <source>
        <strain evidence="2">4086291</strain>
    </source>
</reference>
<accession>A0A1X6PAC9</accession>
<evidence type="ECO:0000313" key="3">
    <source>
        <dbReference type="Proteomes" id="UP000218209"/>
    </source>
</evidence>
<dbReference type="PANTHER" id="PTHR31591:SF1">
    <property type="entry name" value="UPF0613 PROTEIN PB24D3.06C"/>
    <property type="match status" value="1"/>
</dbReference>
<dbReference type="Pfam" id="PF08538">
    <property type="entry name" value="DUF1749"/>
    <property type="match status" value="1"/>
</dbReference>
<name>A0A1X6PAC9_PORUM</name>
<dbReference type="AlphaFoldDB" id="A0A1X6PAC9"/>